<comment type="similarity">
    <text evidence="1">Belongs to the AfsR/DnrI/RedD regulatory family.</text>
</comment>
<dbReference type="InterPro" id="IPR011990">
    <property type="entry name" value="TPR-like_helical_dom_sf"/>
</dbReference>
<dbReference type="InterPro" id="IPR001867">
    <property type="entry name" value="OmpR/PhoB-type_DNA-bd"/>
</dbReference>
<dbReference type="CDD" id="cd15831">
    <property type="entry name" value="BTAD"/>
    <property type="match status" value="1"/>
</dbReference>
<dbReference type="SUPFAM" id="SSF46894">
    <property type="entry name" value="C-terminal effector domain of the bipartite response regulators"/>
    <property type="match status" value="1"/>
</dbReference>
<dbReference type="GO" id="GO:0006355">
    <property type="term" value="P:regulation of DNA-templated transcription"/>
    <property type="evidence" value="ECO:0007669"/>
    <property type="project" value="InterPro"/>
</dbReference>
<dbReference type="Gene3D" id="1.25.40.10">
    <property type="entry name" value="Tetratricopeptide repeat domain"/>
    <property type="match status" value="1"/>
</dbReference>
<dbReference type="GO" id="GO:0000160">
    <property type="term" value="P:phosphorelay signal transduction system"/>
    <property type="evidence" value="ECO:0007669"/>
    <property type="project" value="UniProtKB-KW"/>
</dbReference>
<evidence type="ECO:0000256" key="3">
    <source>
        <dbReference type="ARBA" id="ARBA00023015"/>
    </source>
</evidence>
<keyword evidence="10" id="KW-1185">Reference proteome</keyword>
<dbReference type="InterPro" id="IPR051677">
    <property type="entry name" value="AfsR-DnrI-RedD_regulator"/>
</dbReference>
<dbReference type="InterPro" id="IPR005158">
    <property type="entry name" value="BTAD"/>
</dbReference>
<dbReference type="RefSeq" id="WP_120695379.1">
    <property type="nucleotide sequence ID" value="NZ_RBDX01000003.1"/>
</dbReference>
<evidence type="ECO:0000259" key="6">
    <source>
        <dbReference type="SMART" id="SM00862"/>
    </source>
</evidence>
<keyword evidence="4" id="KW-0238">DNA-binding</keyword>
<dbReference type="PANTHER" id="PTHR35807:SF1">
    <property type="entry name" value="TRANSCRIPTIONAL REGULATOR REDD"/>
    <property type="match status" value="1"/>
</dbReference>
<evidence type="ECO:0000256" key="4">
    <source>
        <dbReference type="ARBA" id="ARBA00023125"/>
    </source>
</evidence>
<dbReference type="Proteomes" id="UP000268652">
    <property type="component" value="Unassembled WGS sequence"/>
</dbReference>
<feature type="domain" description="OmpR/PhoB-type" evidence="6">
    <location>
        <begin position="28"/>
        <end position="99"/>
    </location>
</feature>
<dbReference type="Gene3D" id="1.10.10.10">
    <property type="entry name" value="Winged helix-like DNA-binding domain superfamily/Winged helix DNA-binding domain"/>
    <property type="match status" value="1"/>
</dbReference>
<evidence type="ECO:0000313" key="10">
    <source>
        <dbReference type="Proteomes" id="UP000268652"/>
    </source>
</evidence>
<evidence type="ECO:0000256" key="5">
    <source>
        <dbReference type="ARBA" id="ARBA00023163"/>
    </source>
</evidence>
<dbReference type="GO" id="GO:0003677">
    <property type="term" value="F:DNA binding"/>
    <property type="evidence" value="ECO:0007669"/>
    <property type="project" value="UniProtKB-KW"/>
</dbReference>
<evidence type="ECO:0000313" key="11">
    <source>
        <dbReference type="Proteomes" id="UP000275024"/>
    </source>
</evidence>
<keyword evidence="2" id="KW-0902">Two-component regulatory system</keyword>
<dbReference type="SMART" id="SM01043">
    <property type="entry name" value="BTAD"/>
    <property type="match status" value="1"/>
</dbReference>
<dbReference type="OrthoDB" id="4336084at2"/>
<dbReference type="AlphaFoldDB" id="A0A3A9WEP5"/>
<evidence type="ECO:0000313" key="9">
    <source>
        <dbReference type="EMBL" id="RKN26496.1"/>
    </source>
</evidence>
<evidence type="ECO:0000313" key="8">
    <source>
        <dbReference type="EMBL" id="RKN11485.1"/>
    </source>
</evidence>
<comment type="caution">
    <text evidence="8">The sequence shown here is derived from an EMBL/GenBank/DDBJ whole genome shotgun (WGS) entry which is preliminary data.</text>
</comment>
<dbReference type="Pfam" id="PF03704">
    <property type="entry name" value="BTAD"/>
    <property type="match status" value="1"/>
</dbReference>
<dbReference type="PANTHER" id="PTHR35807">
    <property type="entry name" value="TRANSCRIPTIONAL REGULATOR REDD-RELATED"/>
    <property type="match status" value="1"/>
</dbReference>
<dbReference type="EMBL" id="RBDX01000003">
    <property type="protein sequence ID" value="RKN11485.1"/>
    <property type="molecule type" value="Genomic_DNA"/>
</dbReference>
<evidence type="ECO:0000259" key="7">
    <source>
        <dbReference type="SMART" id="SM01043"/>
    </source>
</evidence>
<gene>
    <name evidence="9" type="ORF">D7318_03690</name>
    <name evidence="8" type="ORF">D7319_05970</name>
</gene>
<dbReference type="EMBL" id="RBDY01000002">
    <property type="protein sequence ID" value="RKN26496.1"/>
    <property type="molecule type" value="Genomic_DNA"/>
</dbReference>
<evidence type="ECO:0000256" key="2">
    <source>
        <dbReference type="ARBA" id="ARBA00023012"/>
    </source>
</evidence>
<evidence type="ECO:0008006" key="12">
    <source>
        <dbReference type="Google" id="ProtNLM"/>
    </source>
</evidence>
<accession>A0A3A9WEP5</accession>
<dbReference type="InterPro" id="IPR016032">
    <property type="entry name" value="Sig_transdc_resp-reg_C-effctor"/>
</dbReference>
<dbReference type="SUPFAM" id="SSF48452">
    <property type="entry name" value="TPR-like"/>
    <property type="match status" value="1"/>
</dbReference>
<protein>
    <recommendedName>
        <fullName evidence="12">SARP family transcriptional regulator</fullName>
    </recommendedName>
</protein>
<evidence type="ECO:0000256" key="1">
    <source>
        <dbReference type="ARBA" id="ARBA00005820"/>
    </source>
</evidence>
<reference evidence="10 11" key="1">
    <citation type="submission" date="2018-09" db="EMBL/GenBank/DDBJ databases">
        <title>Streptomyces sp. nov. DS1-2, an endophytic actinomycete isolated from roots of Dendrobium scabrilingue.</title>
        <authorList>
            <person name="Kuncharoen N."/>
            <person name="Kudo T."/>
            <person name="Ohkuma M."/>
            <person name="Yuki M."/>
            <person name="Tanasupawat S."/>
        </authorList>
    </citation>
    <scope>NUCLEOTIDE SEQUENCE [LARGE SCALE GENOMIC DNA]</scope>
    <source>
        <strain evidence="8 11">AZ1-7</strain>
        <strain evidence="9 10">DS1-2</strain>
    </source>
</reference>
<organism evidence="8 11">
    <name type="scientific">Streptomyces radicis</name>
    <dbReference type="NCBI Taxonomy" id="1750517"/>
    <lineage>
        <taxon>Bacteria</taxon>
        <taxon>Bacillati</taxon>
        <taxon>Actinomycetota</taxon>
        <taxon>Actinomycetes</taxon>
        <taxon>Kitasatosporales</taxon>
        <taxon>Streptomycetaceae</taxon>
        <taxon>Streptomyces</taxon>
    </lineage>
</organism>
<keyword evidence="5" id="KW-0804">Transcription</keyword>
<sequence length="255" mass="27662">MSVSLTLAPAPATTFRLLGLFSFDRDEGAPLRPMWPKPSALLALLLVADGPVTLERIAAELWGDRRPESAVANIRGYIGLLRRRFGGGAVRTLPGSYELALPGALLDSDAFLDLLDRAENAGSPGEREELLGRALALWHGPALSGLTHGPVLESWVERMNGHRRRATLQLAELSLGVGRHARAQDLLRQHLVGHPTDESAYQLLMRALHEAGDSSAALAVYQRANRRLVDHGLLPGPRLRGTQQAILNHRPLPPG</sequence>
<name>A0A3A9WEP5_9ACTN</name>
<dbReference type="Proteomes" id="UP000275024">
    <property type="component" value="Unassembled WGS sequence"/>
</dbReference>
<dbReference type="SMART" id="SM00862">
    <property type="entry name" value="Trans_reg_C"/>
    <property type="match status" value="1"/>
</dbReference>
<dbReference type="InterPro" id="IPR036388">
    <property type="entry name" value="WH-like_DNA-bd_sf"/>
</dbReference>
<feature type="domain" description="Bacterial transcriptional activator" evidence="7">
    <location>
        <begin position="106"/>
        <end position="247"/>
    </location>
</feature>
<proteinExistence type="inferred from homology"/>
<keyword evidence="3" id="KW-0805">Transcription regulation</keyword>